<dbReference type="EMBL" id="JAVIDA010000004">
    <property type="protein sequence ID" value="MDQ9070706.1"/>
    <property type="molecule type" value="Genomic_DNA"/>
</dbReference>
<evidence type="ECO:0000259" key="4">
    <source>
        <dbReference type="PROSITE" id="PS51077"/>
    </source>
</evidence>
<dbReference type="InterPro" id="IPR036388">
    <property type="entry name" value="WH-like_DNA-bd_sf"/>
</dbReference>
<dbReference type="PROSITE" id="PS51077">
    <property type="entry name" value="HTH_ICLR"/>
    <property type="match status" value="1"/>
</dbReference>
<gene>
    <name evidence="6" type="ORF">RFH51_04440</name>
</gene>
<dbReference type="InterPro" id="IPR014757">
    <property type="entry name" value="Tscrpt_reg_IclR_C"/>
</dbReference>
<dbReference type="SMART" id="SM00346">
    <property type="entry name" value="HTH_ICLR"/>
    <property type="match status" value="1"/>
</dbReference>
<dbReference type="GeneID" id="84209477"/>
<keyword evidence="1" id="KW-0805">Transcription regulation</keyword>
<evidence type="ECO:0000259" key="5">
    <source>
        <dbReference type="PROSITE" id="PS51078"/>
    </source>
</evidence>
<dbReference type="Gene3D" id="1.10.10.10">
    <property type="entry name" value="Winged helix-like DNA-binding domain superfamily/Winged helix DNA-binding domain"/>
    <property type="match status" value="1"/>
</dbReference>
<feature type="domain" description="IclR-ED" evidence="5">
    <location>
        <begin position="99"/>
        <end position="282"/>
    </location>
</feature>
<dbReference type="GO" id="GO:0003677">
    <property type="term" value="F:DNA binding"/>
    <property type="evidence" value="ECO:0007669"/>
    <property type="project" value="UniProtKB-KW"/>
</dbReference>
<dbReference type="SUPFAM" id="SSF55781">
    <property type="entry name" value="GAF domain-like"/>
    <property type="match status" value="1"/>
</dbReference>
<dbReference type="InterPro" id="IPR029016">
    <property type="entry name" value="GAF-like_dom_sf"/>
</dbReference>
<dbReference type="InterPro" id="IPR050707">
    <property type="entry name" value="HTH_MetabolicPath_Reg"/>
</dbReference>
<evidence type="ECO:0000313" key="6">
    <source>
        <dbReference type="EMBL" id="MDQ9070706.1"/>
    </source>
</evidence>
<dbReference type="InterPro" id="IPR005471">
    <property type="entry name" value="Tscrpt_reg_IclR_N"/>
</dbReference>
<keyword evidence="2" id="KW-0238">DNA-binding</keyword>
<dbReference type="GO" id="GO:0045892">
    <property type="term" value="P:negative regulation of DNA-templated transcription"/>
    <property type="evidence" value="ECO:0007669"/>
    <property type="project" value="TreeGrafter"/>
</dbReference>
<dbReference type="PANTHER" id="PTHR30136:SF34">
    <property type="entry name" value="TRANSCRIPTIONAL REGULATOR"/>
    <property type="match status" value="1"/>
</dbReference>
<keyword evidence="3" id="KW-0804">Transcription</keyword>
<dbReference type="PROSITE" id="PS51078">
    <property type="entry name" value="ICLR_ED"/>
    <property type="match status" value="1"/>
</dbReference>
<organism evidence="6 7">
    <name type="scientific">Acinetobacter gerneri</name>
    <dbReference type="NCBI Taxonomy" id="202952"/>
    <lineage>
        <taxon>Bacteria</taxon>
        <taxon>Pseudomonadati</taxon>
        <taxon>Pseudomonadota</taxon>
        <taxon>Gammaproteobacteria</taxon>
        <taxon>Moraxellales</taxon>
        <taxon>Moraxellaceae</taxon>
        <taxon>Acinetobacter</taxon>
    </lineage>
</organism>
<dbReference type="Pfam" id="PF09339">
    <property type="entry name" value="HTH_IclR"/>
    <property type="match status" value="1"/>
</dbReference>
<dbReference type="GO" id="GO:0003700">
    <property type="term" value="F:DNA-binding transcription factor activity"/>
    <property type="evidence" value="ECO:0007669"/>
    <property type="project" value="TreeGrafter"/>
</dbReference>
<dbReference type="Pfam" id="PF01614">
    <property type="entry name" value="IclR_C"/>
    <property type="match status" value="1"/>
</dbReference>
<evidence type="ECO:0000256" key="1">
    <source>
        <dbReference type="ARBA" id="ARBA00023015"/>
    </source>
</evidence>
<feature type="domain" description="HTH iclR-type" evidence="4">
    <location>
        <begin position="38"/>
        <end position="98"/>
    </location>
</feature>
<protein>
    <submittedName>
        <fullName evidence="6">IclR family transcriptional regulator C-terminal domain-containing protein</fullName>
    </submittedName>
</protein>
<dbReference type="PANTHER" id="PTHR30136">
    <property type="entry name" value="HELIX-TURN-HELIX TRANSCRIPTIONAL REGULATOR, ICLR FAMILY"/>
    <property type="match status" value="1"/>
</dbReference>
<dbReference type="SUPFAM" id="SSF46785">
    <property type="entry name" value="Winged helix' DNA-binding domain"/>
    <property type="match status" value="1"/>
</dbReference>
<evidence type="ECO:0000256" key="3">
    <source>
        <dbReference type="ARBA" id="ARBA00023163"/>
    </source>
</evidence>
<dbReference type="InterPro" id="IPR036390">
    <property type="entry name" value="WH_DNA-bd_sf"/>
</dbReference>
<accession>A0AAW8JD80</accession>
<evidence type="ECO:0000313" key="7">
    <source>
        <dbReference type="Proteomes" id="UP001243195"/>
    </source>
</evidence>
<name>A0AAW8JD80_9GAMM</name>
<dbReference type="RefSeq" id="WP_004863102.1">
    <property type="nucleotide sequence ID" value="NZ_BBLI01000016.1"/>
</dbReference>
<evidence type="ECO:0000256" key="2">
    <source>
        <dbReference type="ARBA" id="ARBA00023125"/>
    </source>
</evidence>
<comment type="caution">
    <text evidence="6">The sequence shown here is derived from an EMBL/GenBank/DDBJ whole genome shotgun (WGS) entry which is preliminary data.</text>
</comment>
<reference evidence="6" key="1">
    <citation type="submission" date="2023-08" db="EMBL/GenBank/DDBJ databases">
        <title>Emergence of clinically-relevant ST2 carbapenem-resistant Acinetobacter baumannii strains in hospital sewages in Zhejiang, East of China.</title>
        <authorList>
            <person name="Kaichao C."/>
            <person name="Zhang R."/>
        </authorList>
    </citation>
    <scope>NUCLEOTIDE SEQUENCE</scope>
    <source>
        <strain evidence="6">M-SY-60</strain>
    </source>
</reference>
<dbReference type="Gene3D" id="3.30.450.40">
    <property type="match status" value="1"/>
</dbReference>
<proteinExistence type="predicted"/>
<dbReference type="AlphaFoldDB" id="A0AAW8JD80"/>
<sequence length="282" mass="32708">MSELLFCSFGEHCLYIAQFLFKIKGETVSSHDNDKDFVLSLEKGLAIIQIYNEMNKKMTLSETAELLGITRATSRRFLKTLTVLGYMQTDDKYYWLSPKVLELSRVFNPEKQKDNIFENMVKKLSLYTGETCSINVRQAENSVCIQSFLSERLMNIHIQKGDQTPLWLSASGRVFLAQLNSDELNNYLKNIEYKNYSEFTVKDENSLIFKIQQVKNQGYCFLDQEYEKSLVSLAVPLKDQKQNIIASMCIYGADSRFSQNEISKYLEMMLVMAEDFKNKYPS</sequence>
<dbReference type="Proteomes" id="UP001243195">
    <property type="component" value="Unassembled WGS sequence"/>
</dbReference>